<dbReference type="KEGG" id="spar:SPRG_16765"/>
<reference evidence="3 4" key="1">
    <citation type="journal article" date="2013" name="PLoS Genet.">
        <title>Distinctive expansion of potential virulence genes in the genome of the oomycete fish pathogen Saprolegnia parasitica.</title>
        <authorList>
            <person name="Jiang R.H."/>
            <person name="de Bruijn I."/>
            <person name="Haas B.J."/>
            <person name="Belmonte R."/>
            <person name="Lobach L."/>
            <person name="Christie J."/>
            <person name="van den Ackerveken G."/>
            <person name="Bottin A."/>
            <person name="Bulone V."/>
            <person name="Diaz-Moreno S.M."/>
            <person name="Dumas B."/>
            <person name="Fan L."/>
            <person name="Gaulin E."/>
            <person name="Govers F."/>
            <person name="Grenville-Briggs L.J."/>
            <person name="Horner N.R."/>
            <person name="Levin J.Z."/>
            <person name="Mammella M."/>
            <person name="Meijer H.J."/>
            <person name="Morris P."/>
            <person name="Nusbaum C."/>
            <person name="Oome S."/>
            <person name="Phillips A.J."/>
            <person name="van Rooyen D."/>
            <person name="Rzeszutek E."/>
            <person name="Saraiva M."/>
            <person name="Secombes C.J."/>
            <person name="Seidl M.F."/>
            <person name="Snel B."/>
            <person name="Stassen J.H."/>
            <person name="Sykes S."/>
            <person name="Tripathy S."/>
            <person name="van den Berg H."/>
            <person name="Vega-Arreguin J.C."/>
            <person name="Wawra S."/>
            <person name="Young S.K."/>
            <person name="Zeng Q."/>
            <person name="Dieguez-Uribeondo J."/>
            <person name="Russ C."/>
            <person name="Tyler B.M."/>
            <person name="van West P."/>
        </authorList>
    </citation>
    <scope>NUCLEOTIDE SEQUENCE [LARGE SCALE GENOMIC DNA]</scope>
    <source>
        <strain evidence="3 4">CBS 223.65</strain>
    </source>
</reference>
<protein>
    <submittedName>
        <fullName evidence="3">Uncharacterized protein</fullName>
    </submittedName>
</protein>
<evidence type="ECO:0000313" key="3">
    <source>
        <dbReference type="EMBL" id="KDO17809.1"/>
    </source>
</evidence>
<dbReference type="GeneID" id="24138357"/>
<evidence type="ECO:0000313" key="4">
    <source>
        <dbReference type="Proteomes" id="UP000030745"/>
    </source>
</evidence>
<feature type="compositionally biased region" description="Polar residues" evidence="2">
    <location>
        <begin position="29"/>
        <end position="39"/>
    </location>
</feature>
<feature type="coiled-coil region" evidence="1">
    <location>
        <begin position="70"/>
        <end position="159"/>
    </location>
</feature>
<organism evidence="3 4">
    <name type="scientific">Saprolegnia parasitica (strain CBS 223.65)</name>
    <dbReference type="NCBI Taxonomy" id="695850"/>
    <lineage>
        <taxon>Eukaryota</taxon>
        <taxon>Sar</taxon>
        <taxon>Stramenopiles</taxon>
        <taxon>Oomycota</taxon>
        <taxon>Saprolegniomycetes</taxon>
        <taxon>Saprolegniales</taxon>
        <taxon>Saprolegniaceae</taxon>
        <taxon>Saprolegnia</taxon>
    </lineage>
</organism>
<dbReference type="AlphaFoldDB" id="A0A067BHF3"/>
<feature type="region of interest" description="Disordered" evidence="2">
    <location>
        <begin position="29"/>
        <end position="51"/>
    </location>
</feature>
<keyword evidence="1" id="KW-0175">Coiled coil</keyword>
<feature type="compositionally biased region" description="Basic and acidic residues" evidence="2">
    <location>
        <begin position="40"/>
        <end position="51"/>
    </location>
</feature>
<name>A0A067BHF3_SAPPC</name>
<dbReference type="EMBL" id="KK583562">
    <property type="protein sequence ID" value="KDO17809.1"/>
    <property type="molecule type" value="Genomic_DNA"/>
</dbReference>
<accession>A0A067BHF3</accession>
<sequence length="166" mass="19170">MPAPAAEPRLKMPVDRFAMMRQVNQEANASAFDTVSATQNHRERKEQETKRRAEVALMEKEDYTFTQEGVDRLKRREARLLMEAEEKRTRQILSAEAAARYAAAEKERKRIEAEERQRLLEVHRAQMEAQKAAEAADLARKLTEREARLKKMKEDADRKGAGRCAS</sequence>
<evidence type="ECO:0000256" key="2">
    <source>
        <dbReference type="SAM" id="MobiDB-lite"/>
    </source>
</evidence>
<proteinExistence type="predicted"/>
<gene>
    <name evidence="3" type="ORF">SPRG_16765</name>
</gene>
<evidence type="ECO:0000256" key="1">
    <source>
        <dbReference type="SAM" id="Coils"/>
    </source>
</evidence>
<dbReference type="VEuPathDB" id="FungiDB:SPRG_16765"/>
<dbReference type="RefSeq" id="XP_012211485.1">
    <property type="nucleotide sequence ID" value="XM_012356095.1"/>
</dbReference>
<keyword evidence="4" id="KW-1185">Reference proteome</keyword>
<dbReference type="Proteomes" id="UP000030745">
    <property type="component" value="Unassembled WGS sequence"/>
</dbReference>